<sequence length="535" mass="58975">MGALYAPRFCCTSQNQKKKTSVVMQASGEKKQQVLLLSQQGNVNTPPQPTTSFLDFPLSPSLSFIELLLHYKSPPLPPLPTIGRRHRPRHSKGQGRSKRDKMGQENSHQQIDPHAPPHTLSARSLDAVADFIKQESAPPKRIVVMTGAGISTSAGIPDFRSPETGLYANLARLDLPYAEAVFDISYFRQNPNPFYMLAKELYPGKFYPTISHAFIALLHKKHMLQMLFTQNIDCLERRAGVPAEKIVEAHGSFATQRCIDCKTEYPADLMKEAVDAGEVPNCLDPQCNGLVKPDIVFFGEALPASFFDNRHVPETADLVIVMGTSLTVQPFASLPSFAREGTPRVLFNLEKVGDFGSRPDDVVILGDCDTGVRRLAEALGWLDELEALWRQVGGDTREKEAALLQDERKGMSKDEILEAEITKLTDEVDSALKMSQEHHRRVNNHLDKDSNRAQISSTPSINGSEIDLKSTLSTPAIVGSEGGLKEPQPSPAPVPTPAVEEEKLDITLPQNKPNAAPADSAKSNSLYLHYELDRS</sequence>
<dbReference type="GO" id="GO:0005634">
    <property type="term" value="C:nucleus"/>
    <property type="evidence" value="ECO:0007669"/>
    <property type="project" value="TreeGrafter"/>
</dbReference>
<keyword evidence="6" id="KW-0520">NAD</keyword>
<evidence type="ECO:0000259" key="9">
    <source>
        <dbReference type="PROSITE" id="PS50305"/>
    </source>
</evidence>
<evidence type="ECO:0000256" key="8">
    <source>
        <dbReference type="SAM" id="MobiDB-lite"/>
    </source>
</evidence>
<dbReference type="FunCoup" id="A0A2T3AV03">
    <property type="interactions" value="447"/>
</dbReference>
<keyword evidence="4 7" id="KW-0479">Metal-binding</keyword>
<dbReference type="GO" id="GO:0017136">
    <property type="term" value="F:histone deacetylase activity, NAD-dependent"/>
    <property type="evidence" value="ECO:0007669"/>
    <property type="project" value="TreeGrafter"/>
</dbReference>
<dbReference type="EMBL" id="KZ679015">
    <property type="protein sequence ID" value="PSS12501.1"/>
    <property type="molecule type" value="Genomic_DNA"/>
</dbReference>
<comment type="cofactor">
    <cofactor evidence="1">
        <name>Zn(2+)</name>
        <dbReference type="ChEBI" id="CHEBI:29105"/>
    </cofactor>
</comment>
<dbReference type="InterPro" id="IPR026590">
    <property type="entry name" value="Ssirtuin_cat_dom"/>
</dbReference>
<dbReference type="PANTHER" id="PTHR11085:SF6">
    <property type="entry name" value="NAD-DEPENDENT PROTEIN DEACETYLASE SIRTUIN-2"/>
    <property type="match status" value="1"/>
</dbReference>
<dbReference type="SUPFAM" id="SSF52467">
    <property type="entry name" value="DHS-like NAD/FAD-binding domain"/>
    <property type="match status" value="1"/>
</dbReference>
<comment type="similarity">
    <text evidence="2">Belongs to the sirtuin family. Class I subfamily.</text>
</comment>
<keyword evidence="5 7" id="KW-0862">Zinc</keyword>
<dbReference type="GO" id="GO:0070403">
    <property type="term" value="F:NAD+ binding"/>
    <property type="evidence" value="ECO:0007669"/>
    <property type="project" value="InterPro"/>
</dbReference>
<dbReference type="InterPro" id="IPR026591">
    <property type="entry name" value="Sirtuin_cat_small_dom_sf"/>
</dbReference>
<evidence type="ECO:0000313" key="11">
    <source>
        <dbReference type="Proteomes" id="UP000241818"/>
    </source>
</evidence>
<dbReference type="AlphaFoldDB" id="A0A2T3AV03"/>
<feature type="binding site" evidence="7">
    <location>
        <position position="258"/>
    </location>
    <ligand>
        <name>Zn(2+)</name>
        <dbReference type="ChEBI" id="CHEBI:29105"/>
    </ligand>
</feature>
<feature type="compositionally biased region" description="Polar residues" evidence="8">
    <location>
        <begin position="452"/>
        <end position="463"/>
    </location>
</feature>
<dbReference type="InterPro" id="IPR050134">
    <property type="entry name" value="NAD-dep_sirtuin_deacylases"/>
</dbReference>
<dbReference type="GeneID" id="36576956"/>
<dbReference type="Pfam" id="PF02146">
    <property type="entry name" value="SIR2"/>
    <property type="match status" value="1"/>
</dbReference>
<dbReference type="Gene3D" id="3.40.50.1220">
    <property type="entry name" value="TPP-binding domain"/>
    <property type="match status" value="1"/>
</dbReference>
<reference evidence="10 11" key="1">
    <citation type="journal article" date="2018" name="New Phytol.">
        <title>Comparative genomics and transcriptomics depict ericoid mycorrhizal fungi as versatile saprotrophs and plant mutualists.</title>
        <authorList>
            <person name="Martino E."/>
            <person name="Morin E."/>
            <person name="Grelet G.A."/>
            <person name="Kuo A."/>
            <person name="Kohler A."/>
            <person name="Daghino S."/>
            <person name="Barry K.W."/>
            <person name="Cichocki N."/>
            <person name="Clum A."/>
            <person name="Dockter R.B."/>
            <person name="Hainaut M."/>
            <person name="Kuo R.C."/>
            <person name="LaButti K."/>
            <person name="Lindahl B.D."/>
            <person name="Lindquist E.A."/>
            <person name="Lipzen A."/>
            <person name="Khouja H.R."/>
            <person name="Magnuson J."/>
            <person name="Murat C."/>
            <person name="Ohm R.A."/>
            <person name="Singer S.W."/>
            <person name="Spatafora J.W."/>
            <person name="Wang M."/>
            <person name="Veneault-Fourrey C."/>
            <person name="Henrissat B."/>
            <person name="Grigoriev I.V."/>
            <person name="Martin F.M."/>
            <person name="Perotto S."/>
        </authorList>
    </citation>
    <scope>NUCLEOTIDE SEQUENCE [LARGE SCALE GENOMIC DNA]</scope>
    <source>
        <strain evidence="10 11">ATCC 22711</strain>
    </source>
</reference>
<dbReference type="InParanoid" id="A0A2T3AV03"/>
<evidence type="ECO:0000256" key="1">
    <source>
        <dbReference type="ARBA" id="ARBA00001947"/>
    </source>
</evidence>
<evidence type="ECO:0000256" key="4">
    <source>
        <dbReference type="ARBA" id="ARBA00022723"/>
    </source>
</evidence>
<feature type="binding site" evidence="7">
    <location>
        <position position="282"/>
    </location>
    <ligand>
        <name>Zn(2+)</name>
        <dbReference type="ChEBI" id="CHEBI:29105"/>
    </ligand>
</feature>
<evidence type="ECO:0000256" key="5">
    <source>
        <dbReference type="ARBA" id="ARBA00022833"/>
    </source>
</evidence>
<dbReference type="PANTHER" id="PTHR11085">
    <property type="entry name" value="NAD-DEPENDENT PROTEIN DEACYLASE SIRTUIN-5, MITOCHONDRIAL-RELATED"/>
    <property type="match status" value="1"/>
</dbReference>
<protein>
    <recommendedName>
        <fullName evidence="9">Deacetylase sirtuin-type domain-containing protein</fullName>
    </recommendedName>
</protein>
<gene>
    <name evidence="10" type="ORF">M430DRAFT_60715</name>
</gene>
<feature type="domain" description="Deacetylase sirtuin-type" evidence="9">
    <location>
        <begin position="121"/>
        <end position="382"/>
    </location>
</feature>
<keyword evidence="3" id="KW-0808">Transferase</keyword>
<dbReference type="RefSeq" id="XP_024718499.1">
    <property type="nucleotide sequence ID" value="XM_024868875.1"/>
</dbReference>
<feature type="region of interest" description="Disordered" evidence="8">
    <location>
        <begin position="433"/>
        <end position="535"/>
    </location>
</feature>
<dbReference type="CDD" id="cd01408">
    <property type="entry name" value="SIRT1"/>
    <property type="match status" value="1"/>
</dbReference>
<feature type="compositionally biased region" description="Basic residues" evidence="8">
    <location>
        <begin position="83"/>
        <end position="99"/>
    </location>
</feature>
<accession>A0A2T3AV03</accession>
<dbReference type="Gene3D" id="3.30.1600.10">
    <property type="entry name" value="SIR2/SIRT2 'Small Domain"/>
    <property type="match status" value="1"/>
</dbReference>
<name>A0A2T3AV03_AMORE</name>
<feature type="active site" description="Proton acceptor" evidence="7">
    <location>
        <position position="250"/>
    </location>
</feature>
<proteinExistence type="inferred from homology"/>
<feature type="binding site" evidence="7">
    <location>
        <position position="261"/>
    </location>
    <ligand>
        <name>Zn(2+)</name>
        <dbReference type="ChEBI" id="CHEBI:29105"/>
    </ligand>
</feature>
<dbReference type="InterPro" id="IPR029035">
    <property type="entry name" value="DHS-like_NAD/FAD-binding_dom"/>
</dbReference>
<organism evidence="10 11">
    <name type="scientific">Amorphotheca resinae ATCC 22711</name>
    <dbReference type="NCBI Taxonomy" id="857342"/>
    <lineage>
        <taxon>Eukaryota</taxon>
        <taxon>Fungi</taxon>
        <taxon>Dikarya</taxon>
        <taxon>Ascomycota</taxon>
        <taxon>Pezizomycotina</taxon>
        <taxon>Leotiomycetes</taxon>
        <taxon>Helotiales</taxon>
        <taxon>Amorphothecaceae</taxon>
        <taxon>Amorphotheca</taxon>
    </lineage>
</organism>
<dbReference type="PROSITE" id="PS50305">
    <property type="entry name" value="SIRTUIN"/>
    <property type="match status" value="1"/>
</dbReference>
<evidence type="ECO:0000256" key="2">
    <source>
        <dbReference type="ARBA" id="ARBA00006924"/>
    </source>
</evidence>
<keyword evidence="11" id="KW-1185">Reference proteome</keyword>
<dbReference type="InterPro" id="IPR003000">
    <property type="entry name" value="Sirtuin"/>
</dbReference>
<feature type="region of interest" description="Disordered" evidence="8">
    <location>
        <begin position="76"/>
        <end position="119"/>
    </location>
</feature>
<evidence type="ECO:0000256" key="7">
    <source>
        <dbReference type="PROSITE-ProRule" id="PRU00236"/>
    </source>
</evidence>
<dbReference type="Proteomes" id="UP000241818">
    <property type="component" value="Unassembled WGS sequence"/>
</dbReference>
<evidence type="ECO:0000256" key="6">
    <source>
        <dbReference type="ARBA" id="ARBA00023027"/>
    </source>
</evidence>
<dbReference type="OrthoDB" id="420264at2759"/>
<feature type="binding site" evidence="7">
    <location>
        <position position="287"/>
    </location>
    <ligand>
        <name>Zn(2+)</name>
        <dbReference type="ChEBI" id="CHEBI:29105"/>
    </ligand>
</feature>
<evidence type="ECO:0000313" key="10">
    <source>
        <dbReference type="EMBL" id="PSS12501.1"/>
    </source>
</evidence>
<dbReference type="GO" id="GO:0046872">
    <property type="term" value="F:metal ion binding"/>
    <property type="evidence" value="ECO:0007669"/>
    <property type="project" value="UniProtKB-KW"/>
</dbReference>
<dbReference type="STRING" id="857342.A0A2T3AV03"/>
<evidence type="ECO:0000256" key="3">
    <source>
        <dbReference type="ARBA" id="ARBA00022679"/>
    </source>
</evidence>